<protein>
    <submittedName>
        <fullName evidence="9">SpaA isopeptide-forming pilin-related protein</fullName>
    </submittedName>
</protein>
<dbReference type="Proteomes" id="UP001065549">
    <property type="component" value="Unassembled WGS sequence"/>
</dbReference>
<dbReference type="Pfam" id="PF20610">
    <property type="entry name" value="TED_2"/>
    <property type="match status" value="1"/>
</dbReference>
<keyword evidence="2" id="KW-0964">Secreted</keyword>
<keyword evidence="5" id="KW-0812">Transmembrane</keyword>
<name>A0A9J6QUY6_9FIRM</name>
<evidence type="ECO:0000256" key="2">
    <source>
        <dbReference type="ARBA" id="ARBA00022525"/>
    </source>
</evidence>
<dbReference type="Gene3D" id="2.60.40.10">
    <property type="entry name" value="Immunoglobulins"/>
    <property type="match status" value="5"/>
</dbReference>
<gene>
    <name evidence="9" type="ORF">OBO34_11085</name>
</gene>
<feature type="domain" description="SpaA-like prealbumin fold" evidence="7">
    <location>
        <begin position="570"/>
        <end position="661"/>
    </location>
</feature>
<organism evidence="9 10">
    <name type="scientific">Hominibacterium faecale</name>
    <dbReference type="NCBI Taxonomy" id="2839743"/>
    <lineage>
        <taxon>Bacteria</taxon>
        <taxon>Bacillati</taxon>
        <taxon>Bacillota</taxon>
        <taxon>Clostridia</taxon>
        <taxon>Peptostreptococcales</taxon>
        <taxon>Anaerovoracaceae</taxon>
        <taxon>Hominibacterium</taxon>
    </lineage>
</organism>
<dbReference type="PANTHER" id="PTHR36108">
    <property type="entry name" value="COLOSSIN-B-RELATED"/>
    <property type="match status" value="1"/>
</dbReference>
<dbReference type="EMBL" id="JAOSHN010000004">
    <property type="protein sequence ID" value="MCU7378899.1"/>
    <property type="molecule type" value="Genomic_DNA"/>
</dbReference>
<evidence type="ECO:0000256" key="1">
    <source>
        <dbReference type="ARBA" id="ARBA00007257"/>
    </source>
</evidence>
<evidence type="ECO:0000313" key="10">
    <source>
        <dbReference type="Proteomes" id="UP001065549"/>
    </source>
</evidence>
<feature type="transmembrane region" description="Helical" evidence="5">
    <location>
        <begin position="1247"/>
        <end position="1266"/>
    </location>
</feature>
<feature type="chain" id="PRO_5039915669" evidence="6">
    <location>
        <begin position="36"/>
        <end position="1272"/>
    </location>
</feature>
<comment type="caution">
    <text evidence="9">The sequence shown here is derived from an EMBL/GenBank/DDBJ whole genome shotgun (WGS) entry which is preliminary data.</text>
</comment>
<dbReference type="InterPro" id="IPR041033">
    <property type="entry name" value="SpaA_PFL_dom_1"/>
</dbReference>
<evidence type="ECO:0000259" key="7">
    <source>
        <dbReference type="Pfam" id="PF17802"/>
    </source>
</evidence>
<feature type="signal peptide" evidence="6">
    <location>
        <begin position="1"/>
        <end position="35"/>
    </location>
</feature>
<evidence type="ECO:0000313" key="9">
    <source>
        <dbReference type="EMBL" id="MCU7378899.1"/>
    </source>
</evidence>
<feature type="domain" description="SpaA-like prealbumin fold" evidence="7">
    <location>
        <begin position="920"/>
        <end position="998"/>
    </location>
</feature>
<evidence type="ECO:0000256" key="6">
    <source>
        <dbReference type="SAM" id="SignalP"/>
    </source>
</evidence>
<accession>A0A9J6QUY6</accession>
<feature type="domain" description="SpaA-like prealbumin fold" evidence="7">
    <location>
        <begin position="1037"/>
        <end position="1123"/>
    </location>
</feature>
<evidence type="ECO:0000256" key="4">
    <source>
        <dbReference type="SAM" id="MobiDB-lite"/>
    </source>
</evidence>
<comment type="similarity">
    <text evidence="1">Belongs to the serine-aspartate repeat-containing protein (SDr) family.</text>
</comment>
<evidence type="ECO:0000256" key="3">
    <source>
        <dbReference type="ARBA" id="ARBA00022729"/>
    </source>
</evidence>
<keyword evidence="3 6" id="KW-0732">Signal</keyword>
<dbReference type="PANTHER" id="PTHR36108:SF13">
    <property type="entry name" value="COLOSSIN-B-RELATED"/>
    <property type="match status" value="1"/>
</dbReference>
<dbReference type="Pfam" id="PF17802">
    <property type="entry name" value="SpaA"/>
    <property type="match status" value="4"/>
</dbReference>
<dbReference type="AlphaFoldDB" id="A0A9J6QUY6"/>
<keyword evidence="5" id="KW-1133">Transmembrane helix</keyword>
<feature type="domain" description="Thioester" evidence="8">
    <location>
        <begin position="88"/>
        <end position="224"/>
    </location>
</feature>
<proteinExistence type="inferred from homology"/>
<sequence length="1272" mass="142611">MILKQNKHRRKWVIAMACFLFFLGLMGSFPDAAYAATSGQGLEQAQNMQIVPTSSKTQKELEKVTQSGGAVLFSDTSAAAAADEPVKVELTYTRTIQYEGFFTRNFRVKISGKTKVAYCVQPKETPPSEGSHVATDYNNKAMMKALYYCWGYPGYDKNLKQYVSKKADDDWSDDDDAYALCHMILSYLYDKGSMSSDAFTGVSADTKKLVVQCADRIESWPDAPTDASISVSPSAASSTWDSANSTQKTQTFKLNTHADNRIIVTVPSKAVLHNVTTGKTYAAGKQVKLYGGESFYFTGNKTLTGSWSSGTLQGSLQEFNPYMIKVSGHQNIIFCGTGDKDSVSFRVNWVQRGWMAAEKKSDDWELARDKIKNIYQDIRFTLSGNGLPSQSLTVNQDGKLQNSSGATKLELMPGSYTLKEIDLPDRYRAPGINVTVTIQPNATTTVPPLSMVNDLKMGKVELKKFWKDTDDPHQSNVLKPEPKITFRVYSYAYDQAGYSYDKIPDFWKAEIITNEKGYALTKDLPYGKYIVEQITRDNTNWKVSNFYVDIAEDTITKEFNIVNEPKYLPIKLQKVDAETDKAIPLADTKFKIRNAVTKEYVKQKILYPTPHEIDVFTTDKSGSCTLPETVKYGDYEVVEIKAPTGYVLNKEPIAFTTDATTEYGQTLTVTFPNMPQKGKLKIKKLGEVLSIKNDRYDFSGTKPLCYAEFKVVAAEDIKTPDGTTRNRKGDVVGKISTDNEGKGELGGLYLGRYDVREIGLYKLVNVYSFTPDDIEAAIEAYRSVLEAEPKASKEAQARCISLQAAWSRYAQRNQPVFINSTEQRIAEFTKLLNNQVCLDQDQNFFDAATHDPVADAQMCQVLKNVIQTLPENQTSTTFIKDDTYQIPDGLIDTVQFKYAGQEIEVVEKETTYLNKLATTKLLFTKKDAQTGETLPNAELQFYDGNKNKIFSGRTDANGILEISRLPAGVYFYQEQKAPEGYLLDDALYRFTVTKEDIDQQRVITCEMGNTLQRGTLTIKKSGEAYQIKDKKEYQYQETDALAHVTFAIVAAQDIKSPNGNMLLEKGSIADTITTDADGSAKTKPLYLGSYLVREVKTPEGYLPAKERDVRLKAENETVELTNQDVSIKNELKKGGVLISKTDLTTDDPLPHAGIRILERDKKEILKGYTDKKGQLSFEKMPVGVYYFQEFDAPRGYRIDKRLFKFTIKENGEIVKCKMTNKLEEGIVKVTISDGNGRIVQTYDDGNLLPYILLLVAAGLTITFLLLRRKKGK</sequence>
<dbReference type="InterPro" id="IPR046751">
    <property type="entry name" value="TED_2"/>
</dbReference>
<dbReference type="RefSeq" id="WP_269478511.1">
    <property type="nucleotide sequence ID" value="NZ_JAOSHN010000004.1"/>
</dbReference>
<evidence type="ECO:0000256" key="5">
    <source>
        <dbReference type="SAM" id="Phobius"/>
    </source>
</evidence>
<keyword evidence="5" id="KW-0472">Membrane</keyword>
<feature type="region of interest" description="Disordered" evidence="4">
    <location>
        <begin position="224"/>
        <end position="243"/>
    </location>
</feature>
<reference evidence="9" key="1">
    <citation type="submission" date="2022-09" db="EMBL/GenBank/DDBJ databases">
        <title>Culturomic study of gut microbiota in children with autism spectrum disorder.</title>
        <authorList>
            <person name="Efimov B.A."/>
            <person name="Chaplin A.V."/>
            <person name="Sokolova S.R."/>
            <person name="Pikina A.P."/>
            <person name="Korzhanova M."/>
            <person name="Belova V."/>
            <person name="Korostin D."/>
        </authorList>
    </citation>
    <scope>NUCLEOTIDE SEQUENCE</scope>
    <source>
        <strain evidence="9">ASD5510</strain>
    </source>
</reference>
<dbReference type="SUPFAM" id="SSF49478">
    <property type="entry name" value="Cna protein B-type domain"/>
    <property type="match status" value="1"/>
</dbReference>
<feature type="compositionally biased region" description="Low complexity" evidence="4">
    <location>
        <begin position="227"/>
        <end position="243"/>
    </location>
</feature>
<dbReference type="InterPro" id="IPR013783">
    <property type="entry name" value="Ig-like_fold"/>
</dbReference>
<feature type="domain" description="SpaA-like prealbumin fold" evidence="7">
    <location>
        <begin position="1135"/>
        <end position="1221"/>
    </location>
</feature>
<evidence type="ECO:0000259" key="8">
    <source>
        <dbReference type="Pfam" id="PF20610"/>
    </source>
</evidence>
<keyword evidence="10" id="KW-1185">Reference proteome</keyword>